<reference evidence="6 7" key="1">
    <citation type="submission" date="2021-02" db="EMBL/GenBank/DDBJ databases">
        <title>Genome assembly of Pseudopithomyces chartarum.</title>
        <authorList>
            <person name="Jauregui R."/>
            <person name="Singh J."/>
            <person name="Voisey C."/>
        </authorList>
    </citation>
    <scope>NUCLEOTIDE SEQUENCE [LARGE SCALE GENOMIC DNA]</scope>
    <source>
        <strain evidence="6 7">AGR01</strain>
    </source>
</reference>
<dbReference type="PANTHER" id="PTHR31845">
    <property type="entry name" value="FINGER DOMAIN PROTEIN, PUTATIVE-RELATED"/>
    <property type="match status" value="1"/>
</dbReference>
<proteinExistence type="predicted"/>
<dbReference type="GO" id="GO:0000976">
    <property type="term" value="F:transcription cis-regulatory region binding"/>
    <property type="evidence" value="ECO:0007669"/>
    <property type="project" value="TreeGrafter"/>
</dbReference>
<gene>
    <name evidence="6" type="ORF">GRF29_19g1303042</name>
</gene>
<dbReference type="AlphaFoldDB" id="A0AAN6M400"/>
<keyword evidence="2" id="KW-0805">Transcription regulation</keyword>
<dbReference type="CDD" id="cd12148">
    <property type="entry name" value="fungal_TF_MHR"/>
    <property type="match status" value="1"/>
</dbReference>
<dbReference type="GO" id="GO:0005634">
    <property type="term" value="C:nucleus"/>
    <property type="evidence" value="ECO:0007669"/>
    <property type="project" value="UniProtKB-SubCell"/>
</dbReference>
<evidence type="ECO:0008006" key="8">
    <source>
        <dbReference type="Google" id="ProtNLM"/>
    </source>
</evidence>
<name>A0AAN6M400_9PLEO</name>
<comment type="subcellular location">
    <subcellularLocation>
        <location evidence="1">Nucleus</location>
    </subcellularLocation>
</comment>
<dbReference type="Proteomes" id="UP001280581">
    <property type="component" value="Unassembled WGS sequence"/>
</dbReference>
<keyword evidence="7" id="KW-1185">Reference proteome</keyword>
<evidence type="ECO:0000256" key="2">
    <source>
        <dbReference type="ARBA" id="ARBA00023015"/>
    </source>
</evidence>
<sequence>MGRWLIGLFGRRVKQLEQRVETLIDLLANGQASAPGLTAASNSSQGVLPNNISESFATPPESAAGSESYVHSAGETPLEIHELPFVDDESCKPYDPVDAGLLDERTAQSLVQDYKDVFASHFPFVIIPPSMDAKSLRRSQPFLFHAVLTVTADRHPGLQIRLAAEFKEQVSSRIIRHAHKSLELLQGLLIYTAWYHYYYDPVQQQVAIMLQICVAMVQDLNFSKNSQDSKRRLIMGAGGSDLFTTRLLAEKRAFLGAFYLTAWFAQAWRKRATLNHTRYMDQCCQHLSEYQEYPSDALIKPLVQISAFMCRVNNYFSYDDIDNAEVQGETMIQLSITNFESELARLTETIPSTLFDSNYTLKLAVLLLDIWIHESAIHGLLWNTTVMPLSECMTAARLNSLSRCMNAVQTFFKTVIAIPDGSIHYLAFPSWSAWCYVCIIACKLVFLGDEREHQTEITETFTEVLRVVMDQSLHKEPRHCSLPLHTATSTWNPIAVAKEAEVLATFQQTYRKLRILLPEKPDADKHDHCRVHPLSRIAYFQRSYLVNFIKRLDDYIRRTDGLKRNDDSSSQLAVVIPRDGWTAPQTTYTRERRERAPMPLVHGLHHINSIDFDSIAPPENTTPPDVSFSDWLWSTTVDDFAIPPPL</sequence>
<evidence type="ECO:0000313" key="6">
    <source>
        <dbReference type="EMBL" id="KAK3214800.1"/>
    </source>
</evidence>
<evidence type="ECO:0000256" key="4">
    <source>
        <dbReference type="ARBA" id="ARBA00023163"/>
    </source>
</evidence>
<keyword evidence="3" id="KW-0238">DNA-binding</keyword>
<dbReference type="PANTHER" id="PTHR31845:SF10">
    <property type="entry name" value="ZN(II)2CYS6 TRANSCRIPTION FACTOR (EUROFUNG)"/>
    <property type="match status" value="1"/>
</dbReference>
<evidence type="ECO:0000256" key="5">
    <source>
        <dbReference type="ARBA" id="ARBA00023242"/>
    </source>
</evidence>
<organism evidence="6 7">
    <name type="scientific">Pseudopithomyces chartarum</name>
    <dbReference type="NCBI Taxonomy" id="1892770"/>
    <lineage>
        <taxon>Eukaryota</taxon>
        <taxon>Fungi</taxon>
        <taxon>Dikarya</taxon>
        <taxon>Ascomycota</taxon>
        <taxon>Pezizomycotina</taxon>
        <taxon>Dothideomycetes</taxon>
        <taxon>Pleosporomycetidae</taxon>
        <taxon>Pleosporales</taxon>
        <taxon>Massarineae</taxon>
        <taxon>Didymosphaeriaceae</taxon>
        <taxon>Pseudopithomyces</taxon>
    </lineage>
</organism>
<accession>A0AAN6M400</accession>
<dbReference type="GO" id="GO:0000981">
    <property type="term" value="F:DNA-binding transcription factor activity, RNA polymerase II-specific"/>
    <property type="evidence" value="ECO:0007669"/>
    <property type="project" value="TreeGrafter"/>
</dbReference>
<evidence type="ECO:0000256" key="1">
    <source>
        <dbReference type="ARBA" id="ARBA00004123"/>
    </source>
</evidence>
<keyword evidence="4" id="KW-0804">Transcription</keyword>
<keyword evidence="5" id="KW-0539">Nucleus</keyword>
<dbReference type="InterPro" id="IPR051089">
    <property type="entry name" value="prtT"/>
</dbReference>
<comment type="caution">
    <text evidence="6">The sequence shown here is derived from an EMBL/GenBank/DDBJ whole genome shotgun (WGS) entry which is preliminary data.</text>
</comment>
<evidence type="ECO:0000256" key="3">
    <source>
        <dbReference type="ARBA" id="ARBA00023125"/>
    </source>
</evidence>
<dbReference type="EMBL" id="WVTA01000003">
    <property type="protein sequence ID" value="KAK3214800.1"/>
    <property type="molecule type" value="Genomic_DNA"/>
</dbReference>
<protein>
    <recommendedName>
        <fullName evidence="8">Transcription factor domain-containing protein</fullName>
    </recommendedName>
</protein>
<evidence type="ECO:0000313" key="7">
    <source>
        <dbReference type="Proteomes" id="UP001280581"/>
    </source>
</evidence>